<feature type="domain" description="Glycosyl hydrolase family 13 catalytic" evidence="7">
    <location>
        <begin position="12"/>
        <end position="336"/>
    </location>
</feature>
<dbReference type="EMBL" id="AVFL01000008">
    <property type="protein sequence ID" value="EWY40350.1"/>
    <property type="molecule type" value="Genomic_DNA"/>
</dbReference>
<evidence type="ECO:0000256" key="1">
    <source>
        <dbReference type="ARBA" id="ARBA00011738"/>
    </source>
</evidence>
<keyword evidence="2 6" id="KW-0328">Glycosyltransferase</keyword>
<dbReference type="Pfam" id="PF21702">
    <property type="entry name" value="GLGE_C"/>
    <property type="match status" value="1"/>
</dbReference>
<evidence type="ECO:0000259" key="7">
    <source>
        <dbReference type="SMART" id="SM00642"/>
    </source>
</evidence>
<evidence type="ECO:0000256" key="4">
    <source>
        <dbReference type="ARBA" id="ARBA00023277"/>
    </source>
</evidence>
<name>W9H2D8_9PROT</name>
<dbReference type="InterPro" id="IPR013780">
    <property type="entry name" value="Glyco_hydro_b"/>
</dbReference>
<evidence type="ECO:0000313" key="8">
    <source>
        <dbReference type="EMBL" id="EWY40350.1"/>
    </source>
</evidence>
<dbReference type="InterPro" id="IPR021828">
    <property type="entry name" value="GlgE_dom_N/S"/>
</dbReference>
<dbReference type="PANTHER" id="PTHR47786:SF2">
    <property type="entry name" value="GLYCOSYL HYDROLASE FAMILY 13 CATALYTIC DOMAIN-CONTAINING PROTEIN"/>
    <property type="match status" value="1"/>
</dbReference>
<evidence type="ECO:0000256" key="5">
    <source>
        <dbReference type="ARBA" id="ARBA00048735"/>
    </source>
</evidence>
<dbReference type="HAMAP" id="MF_02124">
    <property type="entry name" value="GlgE"/>
    <property type="match status" value="1"/>
</dbReference>
<dbReference type="RefSeq" id="WP_037452313.1">
    <property type="nucleotide sequence ID" value="NZ_AVFL01000008.1"/>
</dbReference>
<feature type="binding site" evidence="6">
    <location>
        <position position="844"/>
    </location>
    <ligand>
        <name>alpha-maltose 1-phosphate</name>
        <dbReference type="ChEBI" id="CHEBI:63576"/>
    </ligand>
</feature>
<dbReference type="GO" id="GO:0004553">
    <property type="term" value="F:hydrolase activity, hydrolyzing O-glycosyl compounds"/>
    <property type="evidence" value="ECO:0007669"/>
    <property type="project" value="InterPro"/>
</dbReference>
<feature type="binding site" evidence="6">
    <location>
        <begin position="983"/>
        <end position="984"/>
    </location>
    <ligand>
        <name>alpha-maltose 1-phosphate</name>
        <dbReference type="ChEBI" id="CHEBI:63576"/>
    </ligand>
</feature>
<dbReference type="Pfam" id="PF14701">
    <property type="entry name" value="hDGE_amylase"/>
    <property type="match status" value="1"/>
</dbReference>
<evidence type="ECO:0000313" key="9">
    <source>
        <dbReference type="Proteomes" id="UP000019486"/>
    </source>
</evidence>
<dbReference type="InterPro" id="IPR032792">
    <property type="entry name" value="AGL_glucanoTrfase"/>
</dbReference>
<evidence type="ECO:0000256" key="3">
    <source>
        <dbReference type="ARBA" id="ARBA00022679"/>
    </source>
</evidence>
<dbReference type="CDD" id="cd11344">
    <property type="entry name" value="AmyAc_GlgE_like"/>
    <property type="match status" value="1"/>
</dbReference>
<dbReference type="PANTHER" id="PTHR47786">
    <property type="entry name" value="ALPHA-1,4-GLUCAN:MALTOSE-1-PHOSPHATE MALTOSYLTRANSFERASE"/>
    <property type="match status" value="1"/>
</dbReference>
<keyword evidence="4 6" id="KW-0119">Carbohydrate metabolism</keyword>
<dbReference type="GO" id="GO:0030979">
    <property type="term" value="P:alpha-glucan biosynthetic process"/>
    <property type="evidence" value="ECO:0007669"/>
    <property type="project" value="UniProtKB-UniRule"/>
</dbReference>
<feature type="binding site" evidence="6">
    <location>
        <position position="807"/>
    </location>
    <ligand>
        <name>alpha-maltose 1-phosphate</name>
        <dbReference type="ChEBI" id="CHEBI:63576"/>
    </ligand>
</feature>
<dbReference type="Proteomes" id="UP000019486">
    <property type="component" value="Unassembled WGS sequence"/>
</dbReference>
<dbReference type="InterPro" id="IPR049171">
    <property type="entry name" value="GLGE_C"/>
</dbReference>
<dbReference type="InterPro" id="IPR017853">
    <property type="entry name" value="GH"/>
</dbReference>
<comment type="caution">
    <text evidence="8">The sequence shown here is derived from an EMBL/GenBank/DDBJ whole genome shotgun (WGS) entry which is preliminary data.</text>
</comment>
<dbReference type="InterPro" id="IPR013783">
    <property type="entry name" value="Ig-like_fold"/>
</dbReference>
<accession>W9H2D8</accession>
<dbReference type="STRING" id="1385369.N825_37215"/>
<dbReference type="Gene3D" id="1.20.58.80">
    <property type="entry name" value="Phosphotransferase system, lactose/cellobiose-type IIA subunit"/>
    <property type="match status" value="1"/>
</dbReference>
<evidence type="ECO:0000256" key="2">
    <source>
        <dbReference type="ARBA" id="ARBA00022676"/>
    </source>
</evidence>
<feature type="binding site" evidence="6">
    <location>
        <position position="772"/>
    </location>
    <ligand>
        <name>alpha-maltose 1-phosphate</name>
        <dbReference type="ChEBI" id="CHEBI:63576"/>
    </ligand>
</feature>
<dbReference type="AlphaFoldDB" id="W9H2D8"/>
<gene>
    <name evidence="6" type="primary">glgE</name>
    <name evidence="8" type="ORF">N825_37215</name>
</gene>
<dbReference type="GO" id="GO:0016758">
    <property type="term" value="F:hexosyltransferase activity"/>
    <property type="evidence" value="ECO:0007669"/>
    <property type="project" value="UniProtKB-UniRule"/>
</dbReference>
<dbReference type="Gene3D" id="2.60.40.1180">
    <property type="entry name" value="Golgi alpha-mannosidase II"/>
    <property type="match status" value="1"/>
</dbReference>
<sequence length="1118" mass="127693">MTLGPRIYNLFPLLVGSVHDWSGHLARIAGMQFDWVFLNPIHYPGFSGSLYAVKDPYRLHDMFQGGATESADDLIRGFCRDAADKNLRVMLDLVVNHTAKDAVLAEQHPEWYRREADGSLYSPRAVDPVDTSNVTIWGDLAELDYENPEARQALVDYWANYVRHYVGLGVKGFRCDAAYQVPAPVWRSLIDAAHEVDDEVEFYAETLGCTVEQVDALGDAGFDYLFNSSKWWDFQAPWLLDQYNQFRHIAPSVAFPESHDTDRMAADVGSQDSERLAAHLKMRYLFSACFSTGVMMPIGYEYGFTRKVDVVKTTPQDWEEPKVDISQFVADVNSMRAATPAFNVEGPQFRITAPHNPVVGLCRKGAGDVEDCVIILINPDENRSHKIDPGPLLAETGGQYDGFRDVTPQCSPQLFRPGEPITLAPLELRVFRGDPEARTRVSNGVNSVERTEASAKLLETLAEDRIAIEAVFPELDGGRFAIKREVGDVLQVWADVFTDGHEKINACLRYRIQGEDFWREEPLTFFDNDRWTGTIPLTQNGRYWYTIEAWRDLFETWRSDFIKKRDAGQVMTLELIEGRELVERATAKATGADKEVMDRTLNRLAHGGADGGPADDDLATTLMLSDDLHIAMRRSGERTNRSRYKTVLECFVDRTAARYAAWYELFPRSMSDDPNRHGTFDDVIAKLPYVRDMGFDVLYFPPIHPIGRTFRKGKNNTLDAGEDDVGSPYAIGSPEGGHDALHRELGSFEDFERLIQAARQHDLEIAIDFAIQCSPDHPWIKEHPDWFDWRPDGTIKYAENPPKKYQDIVNVHFYRGALPGIWYAFRDIVLFWAEKGVRIFRVDNPHTKPLPFWEWMIREVQDRYPDSLFLAEAFTKPKMMKRLAKVGFTQSYSYFTWRDLKPEITDYLVELTSLEPKQYMRANFFANTPDINPPILQTGGPPAFKMRAVLAATLSSVYGLYSGYELCEGAPVPGKEEYLNSEKYEIKAWDWDRPNNIRAYLTRLNKIRKENPALHEYENLRFYNAFDDNILYYGKMTPTKDNFILVAANLDPHAAHGATIEVPLWELGLPDSAHVEVEDLFTGGRFFWYGKFQQIHLDPFQNPCGIWRIIPPGMAERS</sequence>
<feature type="site" description="Transition state stabilizer" evidence="6">
    <location>
        <position position="930"/>
    </location>
</feature>
<dbReference type="Gene3D" id="3.20.20.80">
    <property type="entry name" value="Glycosidases"/>
    <property type="match status" value="2"/>
</dbReference>
<keyword evidence="3 6" id="KW-0808">Transferase</keyword>
<comment type="subunit">
    <text evidence="1 6">Homodimer.</text>
</comment>
<feature type="active site" description="Proton donor" evidence="6">
    <location>
        <position position="872"/>
    </location>
</feature>
<feature type="binding site" evidence="6">
    <location>
        <position position="712"/>
    </location>
    <ligand>
        <name>alpha-maltose 1-phosphate</name>
        <dbReference type="ChEBI" id="CHEBI:63576"/>
    </ligand>
</feature>
<dbReference type="Pfam" id="PF11896">
    <property type="entry name" value="GlgE_dom_N_S"/>
    <property type="match status" value="1"/>
</dbReference>
<keyword evidence="9" id="KW-1185">Reference proteome</keyword>
<comment type="function">
    <text evidence="6">Maltosyltransferase that uses maltose 1-phosphate (M1P) as the sugar donor to elongate linear or branched alpha-(1-&gt;4)-glucans. Is involved in a branched alpha-glucan biosynthetic pathway from trehalose, together with TreS, Mak and GlgB.</text>
</comment>
<dbReference type="SMART" id="SM00642">
    <property type="entry name" value="Aamy"/>
    <property type="match status" value="1"/>
</dbReference>
<evidence type="ECO:0000256" key="6">
    <source>
        <dbReference type="HAMAP-Rule" id="MF_02124"/>
    </source>
</evidence>
<dbReference type="InterPro" id="IPR026585">
    <property type="entry name" value="GlgE"/>
</dbReference>
<feature type="active site" description="Nucleophile" evidence="6">
    <location>
        <position position="843"/>
    </location>
</feature>
<dbReference type="InterPro" id="IPR006047">
    <property type="entry name" value="GH13_cat_dom"/>
</dbReference>
<comment type="similarity">
    <text evidence="6">Belongs to the glycosyl hydrolase 13 family. GlgE subfamily.</text>
</comment>
<comment type="catalytic activity">
    <reaction evidence="5 6">
        <text>alpha-maltose 1-phosphate + [(1-&gt;4)-alpha-D-glucosyl](n) = [(1-&gt;4)-alpha-D-glucosyl](n+2) + phosphate</text>
        <dbReference type="Rhea" id="RHEA:42692"/>
        <dbReference type="Rhea" id="RHEA-COMP:9584"/>
        <dbReference type="Rhea" id="RHEA-COMP:10183"/>
        <dbReference type="ChEBI" id="CHEBI:15444"/>
        <dbReference type="ChEBI" id="CHEBI:43474"/>
        <dbReference type="ChEBI" id="CHEBI:63576"/>
        <dbReference type="EC" id="2.4.99.16"/>
    </reaction>
</comment>
<dbReference type="EC" id="2.4.99.16" evidence="6"/>
<dbReference type="Pfam" id="PF00128">
    <property type="entry name" value="Alpha-amylase"/>
    <property type="match status" value="1"/>
</dbReference>
<dbReference type="PATRIC" id="fig|1385369.3.peg.2747"/>
<reference evidence="8 9" key="1">
    <citation type="submission" date="2013-08" db="EMBL/GenBank/DDBJ databases">
        <title>The genome sequence of Skermanella stibiiresistens.</title>
        <authorList>
            <person name="Zhu W."/>
            <person name="Wang G."/>
        </authorList>
    </citation>
    <scope>NUCLEOTIDE SEQUENCE [LARGE SCALE GENOMIC DNA]</scope>
    <source>
        <strain evidence="8 9">SB22</strain>
    </source>
</reference>
<dbReference type="Gene3D" id="2.60.40.10">
    <property type="entry name" value="Immunoglobulins"/>
    <property type="match status" value="1"/>
</dbReference>
<proteinExistence type="inferred from homology"/>
<protein>
    <recommendedName>
        <fullName evidence="6">Alpha-1,4-glucan:maltose-1-phosphate maltosyltransferase</fullName>
        <shortName evidence="6">GMPMT</shortName>
        <ecNumber evidence="6">2.4.99.16</ecNumber>
    </recommendedName>
    <alternativeName>
        <fullName evidence="6">(1-&gt;4)-alpha-D-glucan:maltose-1-phosphate alpha-D-maltosyltransferase</fullName>
    </alternativeName>
</protein>
<organism evidence="8 9">
    <name type="scientific">Skermanella stibiiresistens SB22</name>
    <dbReference type="NCBI Taxonomy" id="1385369"/>
    <lineage>
        <taxon>Bacteria</taxon>
        <taxon>Pseudomonadati</taxon>
        <taxon>Pseudomonadota</taxon>
        <taxon>Alphaproteobacteria</taxon>
        <taxon>Rhodospirillales</taxon>
        <taxon>Azospirillaceae</taxon>
        <taxon>Skermanella</taxon>
    </lineage>
</organism>
<dbReference type="SUPFAM" id="SSF51445">
    <property type="entry name" value="(Trans)glycosidases"/>
    <property type="match status" value="2"/>
</dbReference>